<dbReference type="PROSITE" id="PS50111">
    <property type="entry name" value="CHEMOTAXIS_TRANSDUC_2"/>
    <property type="match status" value="1"/>
</dbReference>
<dbReference type="OrthoDB" id="9807021at2"/>
<evidence type="ECO:0000313" key="4">
    <source>
        <dbReference type="EMBL" id="TXC90431.1"/>
    </source>
</evidence>
<dbReference type="PANTHER" id="PTHR32089:SF112">
    <property type="entry name" value="LYSOZYME-LIKE PROTEIN-RELATED"/>
    <property type="match status" value="1"/>
</dbReference>
<evidence type="ECO:0000313" key="5">
    <source>
        <dbReference type="Proteomes" id="UP000321363"/>
    </source>
</evidence>
<sequence>MTTKITKHDIGETQEDRHILDSIIMVIPIIHSMLPHIAIGVTNTEEWIAYYPGKKIDIGARPGHKINPREPLADCIKNRKIIRTEVDPEFFGFPFTGLATPIIEGNKVVGAIAIQIQEQNEKELRRISDQIVISITQANNRVTTIAEGADDLSQTSNTLLSQSKKAKDEVKDTDDVLTFIKRIADQTNLLGLNASIEAARAGDMGRGFGVVANEIRKLSNETVSSTEKIRTTLTNIQKSMDDISASIEKVVAVGKNQAASTEDISSFIDEIEKMSKDLNKYASELG</sequence>
<keyword evidence="1 2" id="KW-0807">Transducer</keyword>
<reference evidence="4 5" key="1">
    <citation type="journal article" date="2005" name="Int. J. Syst. Evol. Microbiol.">
        <title>Bacillus litoralis sp. nov., isolated from a tidal flat of the Yellow Sea in Korea.</title>
        <authorList>
            <person name="Yoon J.H."/>
            <person name="Oh T.K."/>
        </authorList>
    </citation>
    <scope>NUCLEOTIDE SEQUENCE [LARGE SCALE GENOMIC DNA]</scope>
    <source>
        <strain evidence="4 5">SW-211</strain>
    </source>
</reference>
<dbReference type="SMART" id="SM00283">
    <property type="entry name" value="MA"/>
    <property type="match status" value="1"/>
</dbReference>
<dbReference type="InterPro" id="IPR004089">
    <property type="entry name" value="MCPsignal_dom"/>
</dbReference>
<keyword evidence="5" id="KW-1185">Reference proteome</keyword>
<gene>
    <name evidence="4" type="ORF">FS935_10835</name>
</gene>
<evidence type="ECO:0000259" key="3">
    <source>
        <dbReference type="PROSITE" id="PS50111"/>
    </source>
</evidence>
<organism evidence="4 5">
    <name type="scientific">Metabacillus litoralis</name>
    <dbReference type="NCBI Taxonomy" id="152268"/>
    <lineage>
        <taxon>Bacteria</taxon>
        <taxon>Bacillati</taxon>
        <taxon>Bacillota</taxon>
        <taxon>Bacilli</taxon>
        <taxon>Bacillales</taxon>
        <taxon>Bacillaceae</taxon>
        <taxon>Metabacillus</taxon>
    </lineage>
</organism>
<dbReference type="AlphaFoldDB" id="A0A5C6VY25"/>
<dbReference type="RefSeq" id="WP_146948470.1">
    <property type="nucleotide sequence ID" value="NZ_VOQF01000006.1"/>
</dbReference>
<dbReference type="Pfam" id="PF00015">
    <property type="entry name" value="MCPsignal"/>
    <property type="match status" value="1"/>
</dbReference>
<protein>
    <submittedName>
        <fullName evidence="4">Methyl-accepting chemotaxis protein</fullName>
    </submittedName>
</protein>
<comment type="caution">
    <text evidence="4">The sequence shown here is derived from an EMBL/GenBank/DDBJ whole genome shotgun (WGS) entry which is preliminary data.</text>
</comment>
<name>A0A5C6VY25_9BACI</name>
<dbReference type="Gene3D" id="1.10.287.950">
    <property type="entry name" value="Methyl-accepting chemotaxis protein"/>
    <property type="match status" value="1"/>
</dbReference>
<evidence type="ECO:0000256" key="1">
    <source>
        <dbReference type="ARBA" id="ARBA00023224"/>
    </source>
</evidence>
<accession>A0A5C6VY25</accession>
<feature type="domain" description="Methyl-accepting transducer" evidence="3">
    <location>
        <begin position="119"/>
        <end position="286"/>
    </location>
</feature>
<dbReference type="Proteomes" id="UP000321363">
    <property type="component" value="Unassembled WGS sequence"/>
</dbReference>
<dbReference type="GO" id="GO:0016020">
    <property type="term" value="C:membrane"/>
    <property type="evidence" value="ECO:0007669"/>
    <property type="project" value="InterPro"/>
</dbReference>
<dbReference type="EMBL" id="VOQF01000006">
    <property type="protein sequence ID" value="TXC90431.1"/>
    <property type="molecule type" value="Genomic_DNA"/>
</dbReference>
<dbReference type="SUPFAM" id="SSF58104">
    <property type="entry name" value="Methyl-accepting chemotaxis protein (MCP) signaling domain"/>
    <property type="match status" value="1"/>
</dbReference>
<proteinExistence type="predicted"/>
<dbReference type="GO" id="GO:0007165">
    <property type="term" value="P:signal transduction"/>
    <property type="evidence" value="ECO:0007669"/>
    <property type="project" value="UniProtKB-KW"/>
</dbReference>
<dbReference type="PANTHER" id="PTHR32089">
    <property type="entry name" value="METHYL-ACCEPTING CHEMOTAXIS PROTEIN MCPB"/>
    <property type="match status" value="1"/>
</dbReference>
<evidence type="ECO:0000256" key="2">
    <source>
        <dbReference type="PROSITE-ProRule" id="PRU00284"/>
    </source>
</evidence>